<keyword evidence="3" id="KW-1185">Reference proteome</keyword>
<name>A0ABW4Q2S4_9MICC</name>
<dbReference type="Proteomes" id="UP001597307">
    <property type="component" value="Unassembled WGS sequence"/>
</dbReference>
<evidence type="ECO:0000313" key="2">
    <source>
        <dbReference type="EMBL" id="MFD1845630.1"/>
    </source>
</evidence>
<organism evidence="2 3">
    <name type="scientific">Arthrobacter flavus</name>
    <dbReference type="NCBI Taxonomy" id="95172"/>
    <lineage>
        <taxon>Bacteria</taxon>
        <taxon>Bacillati</taxon>
        <taxon>Actinomycetota</taxon>
        <taxon>Actinomycetes</taxon>
        <taxon>Micrococcales</taxon>
        <taxon>Micrococcaceae</taxon>
        <taxon>Arthrobacter</taxon>
    </lineage>
</organism>
<dbReference type="EMBL" id="JBHUGA010000006">
    <property type="protein sequence ID" value="MFD1845630.1"/>
    <property type="molecule type" value="Genomic_DNA"/>
</dbReference>
<feature type="region of interest" description="Disordered" evidence="1">
    <location>
        <begin position="266"/>
        <end position="304"/>
    </location>
</feature>
<proteinExistence type="predicted"/>
<gene>
    <name evidence="2" type="ORF">ACFSFX_03345</name>
</gene>
<accession>A0ABW4Q2S4</accession>
<comment type="caution">
    <text evidence="2">The sequence shown here is derived from an EMBL/GenBank/DDBJ whole genome shotgun (WGS) entry which is preliminary data.</text>
</comment>
<reference evidence="3" key="1">
    <citation type="journal article" date="2019" name="Int. J. Syst. Evol. Microbiol.">
        <title>The Global Catalogue of Microorganisms (GCM) 10K type strain sequencing project: providing services to taxonomists for standard genome sequencing and annotation.</title>
        <authorList>
            <consortium name="The Broad Institute Genomics Platform"/>
            <consortium name="The Broad Institute Genome Sequencing Center for Infectious Disease"/>
            <person name="Wu L."/>
            <person name="Ma J."/>
        </authorList>
    </citation>
    <scope>NUCLEOTIDE SEQUENCE [LARGE SCALE GENOMIC DNA]</scope>
    <source>
        <strain evidence="3">JCM 11496</strain>
    </source>
</reference>
<evidence type="ECO:0000313" key="3">
    <source>
        <dbReference type="Proteomes" id="UP001597307"/>
    </source>
</evidence>
<dbReference type="RefSeq" id="WP_343877884.1">
    <property type="nucleotide sequence ID" value="NZ_BAAAIJ010000007.1"/>
</dbReference>
<sequence>MTARIRLEIDLEFSVTEPARPDQSSSTVNGTVKANGSTVEVYLDTPEAFSGSALPSLDAVRELAKAFADQGVAVSVSGPKGSLVSLGAVKVSRAQRLLTRSPHIRLGSLSALTPMAKSVRASGKADAPNLLPPSTPFPLVPTVNRKIQRRVTTTHHTPGSGRARLIFVQDSATWNGQVPREFNLGPVSTTIGSGDGVDLMLPGLDAVHAEVVHNEADEYVLVPHGPVSGSVNPAEPSVLRTGARIQLGQWCLAYFREEYADHGRPFGGRSGGELAYQRPQFDPRTGRTEGDGSEGVGDFRRRPR</sequence>
<dbReference type="SUPFAM" id="SSF49879">
    <property type="entry name" value="SMAD/FHA domain"/>
    <property type="match status" value="1"/>
</dbReference>
<dbReference type="InterPro" id="IPR008984">
    <property type="entry name" value="SMAD_FHA_dom_sf"/>
</dbReference>
<protein>
    <submittedName>
        <fullName evidence="2">FHA domain-containing protein</fullName>
    </submittedName>
</protein>
<dbReference type="CDD" id="cd00060">
    <property type="entry name" value="FHA"/>
    <property type="match status" value="1"/>
</dbReference>
<evidence type="ECO:0000256" key="1">
    <source>
        <dbReference type="SAM" id="MobiDB-lite"/>
    </source>
</evidence>